<accession>A0A2K9YNE9</accession>
<feature type="region of interest" description="Disordered" evidence="1">
    <location>
        <begin position="217"/>
        <end position="249"/>
    </location>
</feature>
<dbReference type="SMART" id="SM00239">
    <property type="entry name" value="C2"/>
    <property type="match status" value="1"/>
</dbReference>
<sequence length="325" mass="34671">MPSIKFKSISGKGVKSLVIFQKPTLYAVVSLSSGNKKNKKKTPVDRTNGENPVWDQPMQVDIDRRDPDLVLQFDLKADAILGNRLVGKARILVADLDFSGSIHHASYQLRTPDGKPNGALNFSYLIEAPGLAAAPPAAVPAQVSSPTPVMNYSPPPSAPDLVVNYSPLPSAPATGLYPDVSYPPSAVPVPVSASGYYPTADPVAPYPPPLSGLGYYPPQDSAISYPPPQSSPSYYPSQDSTISYPPPPISADYYRPPPSAAGNYLPPGTHITAYPPQQECQQVPECCDRSLPQPAPGWGYPPQPAPRCYPSPAPGVYVPDVYGYT</sequence>
<dbReference type="InterPro" id="IPR035892">
    <property type="entry name" value="C2_domain_sf"/>
</dbReference>
<reference evidence="3" key="1">
    <citation type="submission" date="2017-03" db="EMBL/GenBank/DDBJ databases">
        <title>Searching for disease resistance genes to various genotypes of Lilium longiflorum using high throughput screening.</title>
        <authorList>
            <person name="Subburaj S."/>
            <person name="Lee G.-J."/>
        </authorList>
    </citation>
    <scope>NUCLEOTIDE SEQUENCE</scope>
</reference>
<dbReference type="SUPFAM" id="SSF49562">
    <property type="entry name" value="C2 domain (Calcium/lipid-binding domain, CaLB)"/>
    <property type="match status" value="1"/>
</dbReference>
<dbReference type="EMBL" id="KY799157">
    <property type="protein sequence ID" value="AUW34380.1"/>
    <property type="molecule type" value="mRNA"/>
</dbReference>
<dbReference type="AlphaFoldDB" id="A0A2K9YNE9"/>
<dbReference type="Pfam" id="PF00168">
    <property type="entry name" value="C2"/>
    <property type="match status" value="1"/>
</dbReference>
<dbReference type="PROSITE" id="PS50004">
    <property type="entry name" value="C2"/>
    <property type="match status" value="1"/>
</dbReference>
<dbReference type="CDD" id="cd04051">
    <property type="entry name" value="C2_SRC2_like"/>
    <property type="match status" value="1"/>
</dbReference>
<dbReference type="PANTHER" id="PTHR32246">
    <property type="entry name" value="INGRESSION PROTEIN FIC1"/>
    <property type="match status" value="1"/>
</dbReference>
<feature type="region of interest" description="Disordered" evidence="1">
    <location>
        <begin position="35"/>
        <end position="55"/>
    </location>
</feature>
<dbReference type="GO" id="GO:0006952">
    <property type="term" value="P:defense response"/>
    <property type="evidence" value="ECO:0007669"/>
    <property type="project" value="InterPro"/>
</dbReference>
<protein>
    <submittedName>
        <fullName evidence="3">Leucine-rich repeat extensin-like protein 1</fullName>
    </submittedName>
</protein>
<dbReference type="PANTHER" id="PTHR32246:SF169">
    <property type="entry name" value="PROTEIN SRC2-LIKE"/>
    <property type="match status" value="1"/>
</dbReference>
<name>A0A2K9YNE9_LILLO</name>
<feature type="domain" description="C2" evidence="2">
    <location>
        <begin position="1"/>
        <end position="106"/>
    </location>
</feature>
<evidence type="ECO:0000256" key="1">
    <source>
        <dbReference type="SAM" id="MobiDB-lite"/>
    </source>
</evidence>
<organism evidence="3">
    <name type="scientific">Lilium longiflorum</name>
    <name type="common">Trumpet lily</name>
    <dbReference type="NCBI Taxonomy" id="4690"/>
    <lineage>
        <taxon>Eukaryota</taxon>
        <taxon>Viridiplantae</taxon>
        <taxon>Streptophyta</taxon>
        <taxon>Embryophyta</taxon>
        <taxon>Tracheophyta</taxon>
        <taxon>Spermatophyta</taxon>
        <taxon>Magnoliopsida</taxon>
        <taxon>Liliopsida</taxon>
        <taxon>Liliales</taxon>
        <taxon>Liliaceae</taxon>
        <taxon>Lilium</taxon>
    </lineage>
</organism>
<evidence type="ECO:0000259" key="2">
    <source>
        <dbReference type="PROSITE" id="PS50004"/>
    </source>
</evidence>
<dbReference type="InterPro" id="IPR044750">
    <property type="entry name" value="C2_SRC2/BAP"/>
</dbReference>
<dbReference type="InterPro" id="IPR000008">
    <property type="entry name" value="C2_dom"/>
</dbReference>
<gene>
    <name evidence="3" type="primary">LRX1</name>
</gene>
<evidence type="ECO:0000313" key="3">
    <source>
        <dbReference type="EMBL" id="AUW34380.1"/>
    </source>
</evidence>
<proteinExistence type="evidence at transcript level"/>
<dbReference type="Gene3D" id="2.60.40.150">
    <property type="entry name" value="C2 domain"/>
    <property type="match status" value="1"/>
</dbReference>